<keyword evidence="1" id="KW-0863">Zinc-finger</keyword>
<dbReference type="GO" id="GO:0071596">
    <property type="term" value="P:ubiquitin-dependent protein catabolic process via the N-end rule pathway"/>
    <property type="evidence" value="ECO:0007669"/>
    <property type="project" value="UniProtKB-UniRule"/>
</dbReference>
<sequence length="170" mass="20420">MTSYLASIQSLCLPFLRVASMMRYHLYEQSLPQIRTPQTEFVRLVYYLELVTEGMSLDSFDSTVALNWMQPEMSESVPLFWCDQLQAFLANWQGYYRSVRGLLMEQHISWQVPKLLNLPREYEKIFTVSFEIRGKPLYLSQERFKLLEQQWVAHKFDHTKKTWVWHRDAL</sequence>
<comment type="catalytic activity">
    <reaction evidence="1">
        <text>S-ubiquitinyl-[E2 ubiquitin-conjugating enzyme]-L-cysteine + [acceptor protein]-L-lysine = [E2 ubiquitin-conjugating enzyme]-L-cysteine + N(6)-ubiquitinyl-[acceptor protein]-L-lysine.</text>
        <dbReference type="EC" id="2.3.2.27"/>
    </reaction>
</comment>
<dbReference type="InterPro" id="IPR039164">
    <property type="entry name" value="UBR1-like"/>
</dbReference>
<keyword evidence="1" id="KW-0479">Metal-binding</keyword>
<protein>
    <recommendedName>
        <fullName evidence="1">E3 ubiquitin-protein ligase</fullName>
        <ecNumber evidence="1">2.3.2.27</ecNumber>
    </recommendedName>
</protein>
<dbReference type="GO" id="GO:0016567">
    <property type="term" value="P:protein ubiquitination"/>
    <property type="evidence" value="ECO:0007669"/>
    <property type="project" value="UniProtKB-UniRule"/>
</dbReference>
<accession>A0A3L8E3B6</accession>
<evidence type="ECO:0000313" key="3">
    <source>
        <dbReference type="EMBL" id="RLU27204.1"/>
    </source>
</evidence>
<reference evidence="3" key="2">
    <citation type="submission" date="2018-07" db="EMBL/GenBank/DDBJ databases">
        <authorList>
            <person name="Mckenzie S.K."/>
            <person name="Kronauer D.J.C."/>
        </authorList>
    </citation>
    <scope>NUCLEOTIDE SEQUENCE</scope>
    <source>
        <strain evidence="3">Clonal line C1</strain>
    </source>
</reference>
<dbReference type="GO" id="GO:0008270">
    <property type="term" value="F:zinc ion binding"/>
    <property type="evidence" value="ECO:0007669"/>
    <property type="project" value="UniProtKB-UniRule"/>
</dbReference>
<organism evidence="3">
    <name type="scientific">Ooceraea biroi</name>
    <name type="common">Clonal raider ant</name>
    <name type="synonym">Cerapachys biroi</name>
    <dbReference type="NCBI Taxonomy" id="2015173"/>
    <lineage>
        <taxon>Eukaryota</taxon>
        <taxon>Metazoa</taxon>
        <taxon>Ecdysozoa</taxon>
        <taxon>Arthropoda</taxon>
        <taxon>Hexapoda</taxon>
        <taxon>Insecta</taxon>
        <taxon>Pterygota</taxon>
        <taxon>Neoptera</taxon>
        <taxon>Endopterygota</taxon>
        <taxon>Hymenoptera</taxon>
        <taxon>Apocrita</taxon>
        <taxon>Aculeata</taxon>
        <taxon>Formicoidea</taxon>
        <taxon>Formicidae</taxon>
        <taxon>Dorylinae</taxon>
        <taxon>Ooceraea</taxon>
    </lineage>
</organism>
<dbReference type="AlphaFoldDB" id="A0A3L8E3B6"/>
<reference evidence="3" key="1">
    <citation type="journal article" date="2018" name="Genome Res.">
        <title>The genomic architecture and molecular evolution of ant odorant receptors.</title>
        <authorList>
            <person name="McKenzie S.K."/>
            <person name="Kronauer D.J.C."/>
        </authorList>
    </citation>
    <scope>NUCLEOTIDE SEQUENCE [LARGE SCALE GENOMIC DNA]</scope>
    <source>
        <strain evidence="3">Clonal line C1</strain>
    </source>
</reference>
<dbReference type="Pfam" id="PF18995">
    <property type="entry name" value="PRT6_C"/>
    <property type="match status" value="1"/>
</dbReference>
<dbReference type="OrthoDB" id="15304at2759"/>
<dbReference type="GO" id="GO:0005737">
    <property type="term" value="C:cytoplasm"/>
    <property type="evidence" value="ECO:0007669"/>
    <property type="project" value="TreeGrafter"/>
</dbReference>
<comment type="function">
    <text evidence="1">Ubiquitin ligase protein which is a component of the N-end rule pathway. Recognizes and binds to proteins bearing specific N-terminal residues that are destabilizing according to the N-end rule, leading to their ubiquitination and subsequent degradation.</text>
</comment>
<dbReference type="Proteomes" id="UP000279307">
    <property type="component" value="Chromosome 1"/>
</dbReference>
<dbReference type="UniPathway" id="UPA00143"/>
<keyword evidence="1" id="KW-0862">Zinc</keyword>
<dbReference type="GO" id="GO:0061630">
    <property type="term" value="F:ubiquitin protein ligase activity"/>
    <property type="evidence" value="ECO:0007669"/>
    <property type="project" value="UniProtKB-UniRule"/>
</dbReference>
<evidence type="ECO:0000259" key="2">
    <source>
        <dbReference type="Pfam" id="PF18995"/>
    </source>
</evidence>
<keyword evidence="1" id="KW-0808">Transferase</keyword>
<proteinExistence type="inferred from homology"/>
<keyword evidence="1" id="KW-0833">Ubl conjugation pathway</keyword>
<dbReference type="GO" id="GO:0000151">
    <property type="term" value="C:ubiquitin ligase complex"/>
    <property type="evidence" value="ECO:0007669"/>
    <property type="project" value="TreeGrafter"/>
</dbReference>
<dbReference type="EMBL" id="QOIP01000001">
    <property type="protein sequence ID" value="RLU27204.1"/>
    <property type="molecule type" value="Genomic_DNA"/>
</dbReference>
<evidence type="ECO:0000256" key="1">
    <source>
        <dbReference type="RuleBase" id="RU366018"/>
    </source>
</evidence>
<dbReference type="PANTHER" id="PTHR21497:SF39">
    <property type="entry name" value="E3 UBIQUITIN-PROTEIN LIGASE UBR3"/>
    <property type="match status" value="1"/>
</dbReference>
<gene>
    <name evidence="3" type="ORF">DMN91_001004</name>
</gene>
<comment type="pathway">
    <text evidence="1">Protein modification; protein ubiquitination.</text>
</comment>
<comment type="similarity">
    <text evidence="1">Belongs to the E3 ubiquitin-protein ligase UBR1-like family.</text>
</comment>
<feature type="domain" description="E3 ubiquitin-protein ligase UBR-like C-terminal" evidence="2">
    <location>
        <begin position="7"/>
        <end position="127"/>
    </location>
</feature>
<comment type="caution">
    <text evidence="3">The sequence shown here is derived from an EMBL/GenBank/DDBJ whole genome shotgun (WGS) entry which is preliminary data.</text>
</comment>
<dbReference type="PANTHER" id="PTHR21497">
    <property type="entry name" value="UBIQUITIN LIGASE E3 ALPHA-RELATED"/>
    <property type="match status" value="1"/>
</dbReference>
<dbReference type="EC" id="2.3.2.27" evidence="1"/>
<dbReference type="InterPro" id="IPR044046">
    <property type="entry name" value="E3_ligase_UBR-like_C"/>
</dbReference>
<name>A0A3L8E3B6_OOCBI</name>